<keyword evidence="1" id="KW-0472">Membrane</keyword>
<feature type="transmembrane region" description="Helical" evidence="1">
    <location>
        <begin position="6"/>
        <end position="27"/>
    </location>
</feature>
<evidence type="ECO:0000259" key="2">
    <source>
        <dbReference type="Pfam" id="PF13349"/>
    </source>
</evidence>
<proteinExistence type="predicted"/>
<dbReference type="Pfam" id="PF13349">
    <property type="entry name" value="DUF4097"/>
    <property type="match status" value="1"/>
</dbReference>
<dbReference type="AlphaFoldDB" id="A0A645AM75"/>
<dbReference type="InterPro" id="IPR025164">
    <property type="entry name" value="Toastrack_DUF4097"/>
</dbReference>
<evidence type="ECO:0000256" key="1">
    <source>
        <dbReference type="SAM" id="Phobius"/>
    </source>
</evidence>
<comment type="caution">
    <text evidence="3">The sequence shown here is derived from an EMBL/GenBank/DDBJ whole genome shotgun (WGS) entry which is preliminary data.</text>
</comment>
<organism evidence="3">
    <name type="scientific">bioreactor metagenome</name>
    <dbReference type="NCBI Taxonomy" id="1076179"/>
    <lineage>
        <taxon>unclassified sequences</taxon>
        <taxon>metagenomes</taxon>
        <taxon>ecological metagenomes</taxon>
    </lineage>
</organism>
<name>A0A645AM75_9ZZZZ</name>
<feature type="domain" description="DUF4097" evidence="2">
    <location>
        <begin position="77"/>
        <end position="324"/>
    </location>
</feature>
<evidence type="ECO:0000313" key="3">
    <source>
        <dbReference type="EMBL" id="MPM54147.1"/>
    </source>
</evidence>
<keyword evidence="1" id="KW-1133">Transmembrane helix</keyword>
<dbReference type="EMBL" id="VSSQ01014671">
    <property type="protein sequence ID" value="MPM54147.1"/>
    <property type="molecule type" value="Genomic_DNA"/>
</dbReference>
<keyword evidence="1" id="KW-0812">Transmembrane</keyword>
<protein>
    <recommendedName>
        <fullName evidence="2">DUF4097 domain-containing protein</fullName>
    </recommendedName>
</protein>
<sequence>MRTAGIIRIIVGLVIAVLLTAILVVLLTGNNLFARVGLDNGWVDRVFDRTTYYSGGVNADSGETIVSDEARVSADNIKKIKIDWVAGNVNLRVGSGDEIVFSETSYRTLTDQQKMRYTVSDSGVLQISFCDNLDNIFNWFSVDANMPAKTLTMEVPASLIGLLADVEVDSVSANIDLSGVYGVKTDLSSVSGEIRCTDVSTDELDLSTTSGTIVCENCVAGLLDIENVSGSIRVEGEYARIDAETVSGSIALSLATVPDRIDVDGVSGSITVSLPETANFTAKLDTVSGSLSCAFPGTLGSDMVVVGDGKASFRFNTVSGSLNIEKN</sequence>
<accession>A0A645AM75</accession>
<gene>
    <name evidence="3" type="ORF">SDC9_100920</name>
</gene>
<reference evidence="3" key="1">
    <citation type="submission" date="2019-08" db="EMBL/GenBank/DDBJ databases">
        <authorList>
            <person name="Kucharzyk K."/>
            <person name="Murdoch R.W."/>
            <person name="Higgins S."/>
            <person name="Loffler F."/>
        </authorList>
    </citation>
    <scope>NUCLEOTIDE SEQUENCE</scope>
</reference>